<evidence type="ECO:0000256" key="8">
    <source>
        <dbReference type="ARBA" id="ARBA00023004"/>
    </source>
</evidence>
<dbReference type="InterPro" id="IPR015421">
    <property type="entry name" value="PyrdxlP-dep_Trfase_major"/>
</dbReference>
<evidence type="ECO:0000256" key="2">
    <source>
        <dbReference type="ARBA" id="ARBA00003120"/>
    </source>
</evidence>
<keyword evidence="6" id="KW-0479">Metal-binding</keyword>
<evidence type="ECO:0000313" key="12">
    <source>
        <dbReference type="EMBL" id="MWC45711.1"/>
    </source>
</evidence>
<evidence type="ECO:0000256" key="6">
    <source>
        <dbReference type="ARBA" id="ARBA00022723"/>
    </source>
</evidence>
<dbReference type="GO" id="GO:0031071">
    <property type="term" value="F:cysteine desulfurase activity"/>
    <property type="evidence" value="ECO:0007669"/>
    <property type="project" value="UniProtKB-EC"/>
</dbReference>
<dbReference type="GO" id="GO:0051536">
    <property type="term" value="F:iron-sulfur cluster binding"/>
    <property type="evidence" value="ECO:0007669"/>
    <property type="project" value="UniProtKB-KW"/>
</dbReference>
<comment type="similarity">
    <text evidence="3">Belongs to the class-V pyridoxal-phosphate-dependent aminotransferase family. NifS/IscS subfamily.</text>
</comment>
<reference evidence="12 15" key="2">
    <citation type="submission" date="2019-12" db="EMBL/GenBank/DDBJ databases">
        <authorList>
            <person name="Zheng J."/>
        </authorList>
    </citation>
    <scope>NUCLEOTIDE SEQUENCE [LARGE SCALE GENOMIC DNA]</scope>
    <source>
        <strain evidence="12 15">DSM 27347</strain>
    </source>
</reference>
<name>A0A1G7PNX4_9SPHN</name>
<dbReference type="OrthoDB" id="9804366at2"/>
<dbReference type="InterPro" id="IPR015422">
    <property type="entry name" value="PyrdxlP-dep_Trfase_small"/>
</dbReference>
<evidence type="ECO:0000313" key="14">
    <source>
        <dbReference type="Proteomes" id="UP000323502"/>
    </source>
</evidence>
<feature type="domain" description="Aminotransferase class V" evidence="11">
    <location>
        <begin position="3"/>
        <end position="215"/>
    </location>
</feature>
<dbReference type="Gene3D" id="3.40.640.10">
    <property type="entry name" value="Type I PLP-dependent aspartate aminotransferase-like (Major domain)"/>
    <property type="match status" value="1"/>
</dbReference>
<evidence type="ECO:0000256" key="10">
    <source>
        <dbReference type="ARBA" id="ARBA00050776"/>
    </source>
</evidence>
<dbReference type="EMBL" id="WSUT01000007">
    <property type="protein sequence ID" value="MWC45711.1"/>
    <property type="molecule type" value="Genomic_DNA"/>
</dbReference>
<dbReference type="GO" id="GO:0046872">
    <property type="term" value="F:metal ion binding"/>
    <property type="evidence" value="ECO:0007669"/>
    <property type="project" value="UniProtKB-KW"/>
</dbReference>
<sequence>MEIYLDNLASTPIDPRVAAHHAEVAVALRGNPNSAEHASGTQSANVLTKSREDVGVFLGAAREETHFLPSASSALWLALEDAIAQRGVGLRVLASAIEHPSLLRHLQAAAAAGRIRLELFPVDAQGQPDLPRLKEMAQRGVDLICAMAANNEIGNITPVEDILRLADRQGALTIVDASQAAGRFGLAQVTAAANYVVASGAKMNGPRRVGVLAGKIKRPTADLVEPMFGTPDAAAASAMALACGLAADEMEHDERRIALLRDRLEAILTERVPGLRVNGDRTARLAGALHVSSPAIPAEVLVARLWGKVALSSGAACQSGVPGPSHVLTAMGLEEWVVEGGVRMCVGKFNDAAEIERAGAIISEAMGADLGIRRQA</sequence>
<dbReference type="Proteomes" id="UP000436801">
    <property type="component" value="Unassembled WGS sequence"/>
</dbReference>
<keyword evidence="7" id="KW-0663">Pyridoxal phosphate</keyword>
<dbReference type="RefSeq" id="WP_149683025.1">
    <property type="nucleotide sequence ID" value="NZ_FNBI01000007.1"/>
</dbReference>
<dbReference type="EMBL" id="FNBI01000007">
    <property type="protein sequence ID" value="SDF87955.1"/>
    <property type="molecule type" value="Genomic_DNA"/>
</dbReference>
<evidence type="ECO:0000256" key="9">
    <source>
        <dbReference type="ARBA" id="ARBA00023014"/>
    </source>
</evidence>
<keyword evidence="9" id="KW-0411">Iron-sulfur</keyword>
<protein>
    <recommendedName>
        <fullName evidence="4">Cysteine desulfurase</fullName>
    </recommendedName>
</protein>
<dbReference type="PANTHER" id="PTHR11601">
    <property type="entry name" value="CYSTEINE DESULFURYLASE FAMILY MEMBER"/>
    <property type="match status" value="1"/>
</dbReference>
<dbReference type="InterPro" id="IPR015424">
    <property type="entry name" value="PyrdxlP-dep_Trfase"/>
</dbReference>
<evidence type="ECO:0000256" key="1">
    <source>
        <dbReference type="ARBA" id="ARBA00001933"/>
    </source>
</evidence>
<evidence type="ECO:0000256" key="7">
    <source>
        <dbReference type="ARBA" id="ARBA00022898"/>
    </source>
</evidence>
<evidence type="ECO:0000256" key="3">
    <source>
        <dbReference type="ARBA" id="ARBA00006490"/>
    </source>
</evidence>
<dbReference type="AlphaFoldDB" id="A0A1G7PNX4"/>
<evidence type="ECO:0000313" key="13">
    <source>
        <dbReference type="EMBL" id="SDF87955.1"/>
    </source>
</evidence>
<evidence type="ECO:0000256" key="5">
    <source>
        <dbReference type="ARBA" id="ARBA00022679"/>
    </source>
</evidence>
<accession>A0A1G7PNX4</accession>
<comment type="cofactor">
    <cofactor evidence="1">
        <name>pyridoxal 5'-phosphate</name>
        <dbReference type="ChEBI" id="CHEBI:597326"/>
    </cofactor>
</comment>
<keyword evidence="12" id="KW-0032">Aminotransferase</keyword>
<dbReference type="Pfam" id="PF00266">
    <property type="entry name" value="Aminotran_5"/>
    <property type="match status" value="1"/>
</dbReference>
<dbReference type="InterPro" id="IPR000192">
    <property type="entry name" value="Aminotrans_V_dom"/>
</dbReference>
<evidence type="ECO:0000313" key="15">
    <source>
        <dbReference type="Proteomes" id="UP000436801"/>
    </source>
</evidence>
<keyword evidence="8" id="KW-0408">Iron</keyword>
<reference evidence="13 14" key="1">
    <citation type="submission" date="2016-10" db="EMBL/GenBank/DDBJ databases">
        <authorList>
            <person name="Varghese N."/>
            <person name="Submissions S."/>
        </authorList>
    </citation>
    <scope>NUCLEOTIDE SEQUENCE [LARGE SCALE GENOMIC DNA]</scope>
    <source>
        <strain evidence="13 14">S7-754</strain>
    </source>
</reference>
<dbReference type="GO" id="GO:0008483">
    <property type="term" value="F:transaminase activity"/>
    <property type="evidence" value="ECO:0007669"/>
    <property type="project" value="UniProtKB-KW"/>
</dbReference>
<keyword evidence="5 12" id="KW-0808">Transferase</keyword>
<organism evidence="13 14">
    <name type="scientific">Sphingomonas carotinifaciens</name>
    <dbReference type="NCBI Taxonomy" id="1166323"/>
    <lineage>
        <taxon>Bacteria</taxon>
        <taxon>Pseudomonadati</taxon>
        <taxon>Pseudomonadota</taxon>
        <taxon>Alphaproteobacteria</taxon>
        <taxon>Sphingomonadales</taxon>
        <taxon>Sphingomonadaceae</taxon>
        <taxon>Sphingomonas</taxon>
    </lineage>
</organism>
<evidence type="ECO:0000259" key="11">
    <source>
        <dbReference type="Pfam" id="PF00266"/>
    </source>
</evidence>
<comment type="function">
    <text evidence="2">Catalyzes the removal of elemental sulfur atoms from cysteine to produce alanine. Seems to participate in the biosynthesis of the nitrogenase metalloclusters by providing the inorganic sulfur required for the Fe-S core formation.</text>
</comment>
<evidence type="ECO:0000256" key="4">
    <source>
        <dbReference type="ARBA" id="ARBA00013558"/>
    </source>
</evidence>
<dbReference type="PANTHER" id="PTHR11601:SF34">
    <property type="entry name" value="CYSTEINE DESULFURASE"/>
    <property type="match status" value="1"/>
</dbReference>
<dbReference type="Proteomes" id="UP000323502">
    <property type="component" value="Unassembled WGS sequence"/>
</dbReference>
<proteinExistence type="inferred from homology"/>
<gene>
    <name evidence="12" type="ORF">GQR91_19015</name>
    <name evidence="13" type="ORF">SAMN05216557_10715</name>
</gene>
<keyword evidence="14" id="KW-1185">Reference proteome</keyword>
<dbReference type="Gene3D" id="3.90.1150.10">
    <property type="entry name" value="Aspartate Aminotransferase, domain 1"/>
    <property type="match status" value="2"/>
</dbReference>
<dbReference type="PIRSF" id="PIRSF005572">
    <property type="entry name" value="NifS"/>
    <property type="match status" value="1"/>
</dbReference>
<dbReference type="InterPro" id="IPR016454">
    <property type="entry name" value="Cysteine_dSase"/>
</dbReference>
<dbReference type="SUPFAM" id="SSF53383">
    <property type="entry name" value="PLP-dependent transferases"/>
    <property type="match status" value="1"/>
</dbReference>
<comment type="catalytic activity">
    <reaction evidence="10">
        <text>(sulfur carrier)-H + L-cysteine = (sulfur carrier)-SH + L-alanine</text>
        <dbReference type="Rhea" id="RHEA:43892"/>
        <dbReference type="Rhea" id="RHEA-COMP:14737"/>
        <dbReference type="Rhea" id="RHEA-COMP:14739"/>
        <dbReference type="ChEBI" id="CHEBI:29917"/>
        <dbReference type="ChEBI" id="CHEBI:35235"/>
        <dbReference type="ChEBI" id="CHEBI:57972"/>
        <dbReference type="ChEBI" id="CHEBI:64428"/>
        <dbReference type="EC" id="2.8.1.7"/>
    </reaction>
</comment>